<dbReference type="InterPro" id="IPR027417">
    <property type="entry name" value="P-loop_NTPase"/>
</dbReference>
<dbReference type="FunFam" id="1.20.1560.10:FF:000109">
    <property type="entry name" value="Alkaline protease secretion ATP-binding protein aprD"/>
    <property type="match status" value="1"/>
</dbReference>
<dbReference type="AlphaFoldDB" id="A0AA95GFR2"/>
<proteinExistence type="predicted"/>
<dbReference type="InterPro" id="IPR003439">
    <property type="entry name" value="ABC_transporter-like_ATP-bd"/>
</dbReference>
<dbReference type="InterPro" id="IPR010128">
    <property type="entry name" value="ATPase_T1SS_PrtD-like"/>
</dbReference>
<dbReference type="Gene3D" id="3.40.50.300">
    <property type="entry name" value="P-loop containing nucleotide triphosphate hydrolases"/>
    <property type="match status" value="1"/>
</dbReference>
<reference evidence="10" key="1">
    <citation type="submission" date="2023-04" db="EMBL/GenBank/DDBJ databases">
        <title>Genome dynamics across the evolutionary transition to endosymbiosis.</title>
        <authorList>
            <person name="Siozios S."/>
            <person name="Nadal-Jimenez P."/>
            <person name="Azagi T."/>
            <person name="Sprong H."/>
            <person name="Frost C.L."/>
            <person name="Parratt S.R."/>
            <person name="Taylor G."/>
            <person name="Brettell L."/>
            <person name="Lew K.C."/>
            <person name="Croft L."/>
            <person name="King K.C."/>
            <person name="Brockhurst M.A."/>
            <person name="Hypsa V."/>
            <person name="Novakova E."/>
            <person name="Darby A.C."/>
            <person name="Hurst G.D.D."/>
        </authorList>
    </citation>
    <scope>NUCLEOTIDE SEQUENCE</scope>
    <source>
        <strain evidence="10">AIh</strain>
    </source>
</reference>
<comment type="subcellular location">
    <subcellularLocation>
        <location evidence="1">Cell membrane</location>
        <topology evidence="1">Multi-pass membrane protein</topology>
    </subcellularLocation>
</comment>
<dbReference type="NCBIfam" id="TIGR01842">
    <property type="entry name" value="type_I_sec_PrtD"/>
    <property type="match status" value="1"/>
</dbReference>
<feature type="transmembrane region" description="Helical" evidence="7">
    <location>
        <begin position="23"/>
        <end position="47"/>
    </location>
</feature>
<dbReference type="Gene3D" id="1.20.1560.10">
    <property type="entry name" value="ABC transporter type 1, transmembrane domain"/>
    <property type="match status" value="1"/>
</dbReference>
<protein>
    <submittedName>
        <fullName evidence="10">Type I secretion system permease/ATPase</fullName>
    </submittedName>
</protein>
<dbReference type="Proteomes" id="UP001177597">
    <property type="component" value="Chromosome"/>
</dbReference>
<dbReference type="InterPro" id="IPR036640">
    <property type="entry name" value="ABC1_TM_sf"/>
</dbReference>
<feature type="transmembrane region" description="Helical" evidence="7">
    <location>
        <begin position="59"/>
        <end position="81"/>
    </location>
</feature>
<evidence type="ECO:0000256" key="3">
    <source>
        <dbReference type="ARBA" id="ARBA00022741"/>
    </source>
</evidence>
<dbReference type="Pfam" id="PF00005">
    <property type="entry name" value="ABC_tran"/>
    <property type="match status" value="1"/>
</dbReference>
<gene>
    <name evidence="10" type="ORF">QE207_02225</name>
</gene>
<evidence type="ECO:0000259" key="9">
    <source>
        <dbReference type="PROSITE" id="PS50929"/>
    </source>
</evidence>
<accession>A0AA95GFR2</accession>
<keyword evidence="4" id="KW-0067">ATP-binding</keyword>
<dbReference type="GO" id="GO:0030256">
    <property type="term" value="C:type I protein secretion system complex"/>
    <property type="evidence" value="ECO:0007669"/>
    <property type="project" value="InterPro"/>
</dbReference>
<dbReference type="PANTHER" id="PTHR24221:SF248">
    <property type="entry name" value="ABC TRANSPORTER TRANSMEMBRANE REGION"/>
    <property type="match status" value="1"/>
</dbReference>
<evidence type="ECO:0000256" key="4">
    <source>
        <dbReference type="ARBA" id="ARBA00022840"/>
    </source>
</evidence>
<dbReference type="GO" id="GO:0030253">
    <property type="term" value="P:protein secretion by the type I secretion system"/>
    <property type="evidence" value="ECO:0007669"/>
    <property type="project" value="InterPro"/>
</dbReference>
<evidence type="ECO:0000256" key="5">
    <source>
        <dbReference type="ARBA" id="ARBA00022989"/>
    </source>
</evidence>
<dbReference type="CDD" id="cd18586">
    <property type="entry name" value="ABC_6TM_PrtD_like"/>
    <property type="match status" value="1"/>
</dbReference>
<evidence type="ECO:0000259" key="8">
    <source>
        <dbReference type="PROSITE" id="PS50893"/>
    </source>
</evidence>
<keyword evidence="2 7" id="KW-0812">Transmembrane</keyword>
<dbReference type="CDD" id="cd03246">
    <property type="entry name" value="ABCC_Protease_Secretion"/>
    <property type="match status" value="1"/>
</dbReference>
<dbReference type="PROSITE" id="PS50893">
    <property type="entry name" value="ABC_TRANSPORTER_2"/>
    <property type="match status" value="1"/>
</dbReference>
<evidence type="ECO:0000313" key="10">
    <source>
        <dbReference type="EMBL" id="WGL95468.1"/>
    </source>
</evidence>
<dbReference type="InterPro" id="IPR039421">
    <property type="entry name" value="Type_1_exporter"/>
</dbReference>
<organism evidence="10 11">
    <name type="scientific">Arsenophonus nasoniae</name>
    <name type="common">son-killer infecting Nasonia vitripennis</name>
    <dbReference type="NCBI Taxonomy" id="638"/>
    <lineage>
        <taxon>Bacteria</taxon>
        <taxon>Pseudomonadati</taxon>
        <taxon>Pseudomonadota</taxon>
        <taxon>Gammaproteobacteria</taxon>
        <taxon>Enterobacterales</taxon>
        <taxon>Morganellaceae</taxon>
        <taxon>Arsenophonus</taxon>
    </lineage>
</organism>
<dbReference type="SMART" id="SM00382">
    <property type="entry name" value="AAA"/>
    <property type="match status" value="1"/>
</dbReference>
<dbReference type="InterPro" id="IPR017871">
    <property type="entry name" value="ABC_transporter-like_CS"/>
</dbReference>
<feature type="domain" description="ABC transporter" evidence="8">
    <location>
        <begin position="333"/>
        <end position="564"/>
    </location>
</feature>
<dbReference type="SUPFAM" id="SSF52540">
    <property type="entry name" value="P-loop containing nucleoside triphosphate hydrolases"/>
    <property type="match status" value="1"/>
</dbReference>
<sequence>MIDNSKSKNTNILINEIKTYKKAFYSIGIFTAIINILMLAPSIYMLQVYDRVLASNNKMTLLMLTLLVIYIYLFIGILEWVRNLIVIRISTGLDLSVNQSVFNAAYEQSLKYSDSQASQALSDLTTLRQFVTGNALFALFDAPWFLFFLCVVFLLHPWLGYLALGGATFISLLAWLNQRYTHKPLAQANLMARKAINQASTHLRNTDVIEAMGMLGNIRRCWSTYHHAFLSHQNLASERTSASSAWSKTARLMLQSLVLGMGAWLVTNNELTAGMMIASSILVGRVLSPIDQLIAVSKQYNNAKQAYQRLDLLFKQHPPRKQVMTLPAPTGELSVENVLYRPDPEYPPLLFDVQFSLSAGQTLAIIGASGAGKSTLARILVGALPPTLGYIRLDGANIHQMDREILGPHIGYLPQDIQLFDGTIAENIARFGEIAVDKVITAAKIARVHDLILALPNGYDTRLGEYGRGLSGGQKQRLALARAIYGLPRLIILDEPNSNLDSEGDKALCLAIEELKKQHCTLIIITHRPFLIRYVEHVLILQAGMSPRFGPPQTLLNEHKTSQLTT</sequence>
<dbReference type="GO" id="GO:0140359">
    <property type="term" value="F:ABC-type transporter activity"/>
    <property type="evidence" value="ECO:0007669"/>
    <property type="project" value="InterPro"/>
</dbReference>
<dbReference type="GO" id="GO:0016887">
    <property type="term" value="F:ATP hydrolysis activity"/>
    <property type="evidence" value="ECO:0007669"/>
    <property type="project" value="InterPro"/>
</dbReference>
<dbReference type="PANTHER" id="PTHR24221">
    <property type="entry name" value="ATP-BINDING CASSETTE SUB-FAMILY B"/>
    <property type="match status" value="1"/>
</dbReference>
<dbReference type="Pfam" id="PF00664">
    <property type="entry name" value="ABC_membrane"/>
    <property type="match status" value="1"/>
</dbReference>
<name>A0AA95GFR2_9GAMM</name>
<evidence type="ECO:0000256" key="2">
    <source>
        <dbReference type="ARBA" id="ARBA00022692"/>
    </source>
</evidence>
<dbReference type="GO" id="GO:0005524">
    <property type="term" value="F:ATP binding"/>
    <property type="evidence" value="ECO:0007669"/>
    <property type="project" value="UniProtKB-KW"/>
</dbReference>
<dbReference type="PROSITE" id="PS50929">
    <property type="entry name" value="ABC_TM1F"/>
    <property type="match status" value="1"/>
</dbReference>
<evidence type="ECO:0000256" key="6">
    <source>
        <dbReference type="ARBA" id="ARBA00023136"/>
    </source>
</evidence>
<dbReference type="GO" id="GO:0034040">
    <property type="term" value="F:ATPase-coupled lipid transmembrane transporter activity"/>
    <property type="evidence" value="ECO:0007669"/>
    <property type="project" value="TreeGrafter"/>
</dbReference>
<dbReference type="InterPro" id="IPR047957">
    <property type="entry name" value="ABC_AprD-like_6TM"/>
</dbReference>
<dbReference type="RefSeq" id="WP_280629391.1">
    <property type="nucleotide sequence ID" value="NZ_CP123498.1"/>
</dbReference>
<keyword evidence="3" id="KW-0547">Nucleotide-binding</keyword>
<dbReference type="GO" id="GO:0005886">
    <property type="term" value="C:plasma membrane"/>
    <property type="evidence" value="ECO:0007669"/>
    <property type="project" value="UniProtKB-SubCell"/>
</dbReference>
<feature type="transmembrane region" description="Helical" evidence="7">
    <location>
        <begin position="161"/>
        <end position="177"/>
    </location>
</feature>
<evidence type="ECO:0000313" key="11">
    <source>
        <dbReference type="Proteomes" id="UP001177597"/>
    </source>
</evidence>
<dbReference type="PROSITE" id="PS00211">
    <property type="entry name" value="ABC_TRANSPORTER_1"/>
    <property type="match status" value="1"/>
</dbReference>
<feature type="domain" description="ABC transmembrane type-1" evidence="9">
    <location>
        <begin position="27"/>
        <end position="302"/>
    </location>
</feature>
<dbReference type="InterPro" id="IPR011527">
    <property type="entry name" value="ABC1_TM_dom"/>
</dbReference>
<evidence type="ECO:0000256" key="7">
    <source>
        <dbReference type="SAM" id="Phobius"/>
    </source>
</evidence>
<dbReference type="InterPro" id="IPR003593">
    <property type="entry name" value="AAA+_ATPase"/>
</dbReference>
<dbReference type="EMBL" id="CP123498">
    <property type="protein sequence ID" value="WGL95468.1"/>
    <property type="molecule type" value="Genomic_DNA"/>
</dbReference>
<evidence type="ECO:0000256" key="1">
    <source>
        <dbReference type="ARBA" id="ARBA00004651"/>
    </source>
</evidence>
<keyword evidence="5 7" id="KW-1133">Transmembrane helix</keyword>
<feature type="transmembrane region" description="Helical" evidence="7">
    <location>
        <begin position="135"/>
        <end position="155"/>
    </location>
</feature>
<keyword evidence="6 7" id="KW-0472">Membrane</keyword>
<dbReference type="SUPFAM" id="SSF90123">
    <property type="entry name" value="ABC transporter transmembrane region"/>
    <property type="match status" value="1"/>
</dbReference>